<dbReference type="Proteomes" id="UP001143307">
    <property type="component" value="Unassembled WGS sequence"/>
</dbReference>
<evidence type="ECO:0000256" key="3">
    <source>
        <dbReference type="ARBA" id="ARBA00022989"/>
    </source>
</evidence>
<feature type="transmembrane region" description="Helical" evidence="5">
    <location>
        <begin position="171"/>
        <end position="191"/>
    </location>
</feature>
<evidence type="ECO:0000313" key="7">
    <source>
        <dbReference type="Proteomes" id="UP001143307"/>
    </source>
</evidence>
<reference evidence="6" key="1">
    <citation type="submission" date="2019-02" db="EMBL/GenBank/DDBJ databases">
        <authorList>
            <person name="Li S.-H."/>
        </authorList>
    </citation>
    <scope>NUCLEOTIDE SEQUENCE</scope>
    <source>
        <strain evidence="6">IMCC8485</strain>
    </source>
</reference>
<dbReference type="Gene3D" id="1.20.1530.20">
    <property type="match status" value="1"/>
</dbReference>
<evidence type="ECO:0000256" key="1">
    <source>
        <dbReference type="ARBA" id="ARBA00004141"/>
    </source>
</evidence>
<evidence type="ECO:0000256" key="2">
    <source>
        <dbReference type="ARBA" id="ARBA00022692"/>
    </source>
</evidence>
<feature type="transmembrane region" description="Helical" evidence="5">
    <location>
        <begin position="100"/>
        <end position="124"/>
    </location>
</feature>
<dbReference type="InterPro" id="IPR038770">
    <property type="entry name" value="Na+/solute_symporter_sf"/>
</dbReference>
<keyword evidence="3 5" id="KW-1133">Transmembrane helix</keyword>
<evidence type="ECO:0000313" key="6">
    <source>
        <dbReference type="EMBL" id="MCX2972051.1"/>
    </source>
</evidence>
<dbReference type="EMBL" id="SHNP01000001">
    <property type="protein sequence ID" value="MCX2972051.1"/>
    <property type="molecule type" value="Genomic_DNA"/>
</dbReference>
<feature type="transmembrane region" description="Helical" evidence="5">
    <location>
        <begin position="136"/>
        <end position="159"/>
    </location>
</feature>
<feature type="transmembrane region" description="Helical" evidence="5">
    <location>
        <begin position="203"/>
        <end position="224"/>
    </location>
</feature>
<evidence type="ECO:0000256" key="5">
    <source>
        <dbReference type="SAM" id="Phobius"/>
    </source>
</evidence>
<comment type="caution">
    <text evidence="6">The sequence shown here is derived from an EMBL/GenBank/DDBJ whole genome shotgun (WGS) entry which is preliminary data.</text>
</comment>
<keyword evidence="2 5" id="KW-0812">Transmembrane</keyword>
<keyword evidence="4 5" id="KW-0472">Membrane</keyword>
<dbReference type="Pfam" id="PF01758">
    <property type="entry name" value="SBF"/>
    <property type="match status" value="1"/>
</dbReference>
<gene>
    <name evidence="6" type="ORF">EYC87_00440</name>
</gene>
<evidence type="ECO:0000256" key="4">
    <source>
        <dbReference type="ARBA" id="ARBA00023136"/>
    </source>
</evidence>
<dbReference type="RefSeq" id="WP_279251116.1">
    <property type="nucleotide sequence ID" value="NZ_SHNP01000001.1"/>
</dbReference>
<dbReference type="PANTHER" id="PTHR10361:SF24">
    <property type="entry name" value="P3 PROTEIN"/>
    <property type="match status" value="1"/>
</dbReference>
<dbReference type="PANTHER" id="PTHR10361">
    <property type="entry name" value="SODIUM-BILE ACID COTRANSPORTER"/>
    <property type="match status" value="1"/>
</dbReference>
<name>A0ABT3SPY0_9GAMM</name>
<sequence length="303" mass="32070">MGDFYVEYEYWVAVFQLMMAMFGMGATLTAGDFGDVIREPKPVTLGLLVQLLAVPTAAFLCLQGLGLEGGIAIGIALIAAIPGGTTSNIFTFFARGNSALSIAITALTTLACLVTTPAILSLLISDSLPAGFSMPVAQIVTEIGLILLLPLGLGMLCLHLYPAPAAVFSKWCIRASLFGILLIVVGSLSAGRLDLTAFGIENVLRVIVFTLVLFVTGWLTPRLFRLSRKDAVAIEFEVVVRNTNLAVMLKASMFPAAAGATAQLGDTILFTVLLYGGLQLLIAPILIRIYSQAAIAAQERDES</sequence>
<comment type="subcellular location">
    <subcellularLocation>
        <location evidence="1">Membrane</location>
        <topology evidence="1">Multi-pass membrane protein</topology>
    </subcellularLocation>
</comment>
<protein>
    <submittedName>
        <fullName evidence="6">Bile acid:sodium symporter family protein</fullName>
    </submittedName>
</protein>
<dbReference type="InterPro" id="IPR004710">
    <property type="entry name" value="Bilac:Na_transpt"/>
</dbReference>
<feature type="transmembrane region" description="Helical" evidence="5">
    <location>
        <begin position="71"/>
        <end position="93"/>
    </location>
</feature>
<feature type="transmembrane region" description="Helical" evidence="5">
    <location>
        <begin position="268"/>
        <end position="290"/>
    </location>
</feature>
<proteinExistence type="predicted"/>
<organism evidence="6 7">
    <name type="scientific">Candidatus Seongchinamella marina</name>
    <dbReference type="NCBI Taxonomy" id="2518990"/>
    <lineage>
        <taxon>Bacteria</taxon>
        <taxon>Pseudomonadati</taxon>
        <taxon>Pseudomonadota</taxon>
        <taxon>Gammaproteobacteria</taxon>
        <taxon>Cellvibrionales</taxon>
        <taxon>Halieaceae</taxon>
        <taxon>Seongchinamella</taxon>
    </lineage>
</organism>
<feature type="transmembrane region" description="Helical" evidence="5">
    <location>
        <begin position="43"/>
        <end position="65"/>
    </location>
</feature>
<feature type="transmembrane region" description="Helical" evidence="5">
    <location>
        <begin position="245"/>
        <end position="262"/>
    </location>
</feature>
<feature type="transmembrane region" description="Helical" evidence="5">
    <location>
        <begin position="12"/>
        <end position="31"/>
    </location>
</feature>
<accession>A0ABT3SPY0</accession>
<dbReference type="InterPro" id="IPR002657">
    <property type="entry name" value="BilAc:Na_symport/Acr3"/>
</dbReference>
<keyword evidence="7" id="KW-1185">Reference proteome</keyword>